<dbReference type="InterPro" id="IPR052353">
    <property type="entry name" value="Benzoxazolinone_Detox_Enz"/>
</dbReference>
<dbReference type="InterPro" id="IPR011037">
    <property type="entry name" value="Pyrv_Knase-like_insert_dom_sf"/>
</dbReference>
<keyword evidence="3" id="KW-1185">Reference proteome</keyword>
<name>A0A291GXB2_9MICO</name>
<dbReference type="AlphaFoldDB" id="A0A291GXB2"/>
<dbReference type="OrthoDB" id="9786134at2"/>
<sequence length="250" mass="26444">MTAPSTLEVMMDPGASGRIAAVCTVAQLFPVAASGLMSGIDKRPTDSPARLLTHGVLGDVQGDREHHGGVFKAVYAYSREVREAFATETGKELPDGAFGENLVTTGQDTDEAVIGERWRVGTAEIEATCPRNPCGTFAAWIGDRRWGRTFTAQGRAGAYFRVLAEGEVSAGDAIEVLERPAHGVTIGDAFRGLSAAQARELLDWAEGSATVLYETLVQSAETVLARAGDPVRLPQRLRSTGRGLGLGMGL</sequence>
<dbReference type="KEGG" id="bgg:CFK41_08115"/>
<dbReference type="EMBL" id="CP023564">
    <property type="protein sequence ID" value="ATG54734.1"/>
    <property type="molecule type" value="Genomic_DNA"/>
</dbReference>
<dbReference type="PANTHER" id="PTHR30212:SF2">
    <property type="entry name" value="PROTEIN YIIM"/>
    <property type="match status" value="1"/>
</dbReference>
<gene>
    <name evidence="2" type="ORF">CFK41_08115</name>
</gene>
<dbReference type="Gene3D" id="2.40.33.20">
    <property type="entry name" value="PK beta-barrel domain-like"/>
    <property type="match status" value="1"/>
</dbReference>
<protein>
    <submittedName>
        <fullName evidence="2">MOSC domain-containing protein</fullName>
    </submittedName>
</protein>
<evidence type="ECO:0000259" key="1">
    <source>
        <dbReference type="PROSITE" id="PS51340"/>
    </source>
</evidence>
<dbReference type="PROSITE" id="PS51340">
    <property type="entry name" value="MOSC"/>
    <property type="match status" value="1"/>
</dbReference>
<dbReference type="RefSeq" id="WP_096799199.1">
    <property type="nucleotide sequence ID" value="NZ_CP023564.1"/>
</dbReference>
<reference evidence="2 3" key="1">
    <citation type="journal article" date="2014" name="Int. J. Syst. Evol. Microbiol.">
        <title>Brachybacterium ginsengisoli sp. nov., isolated from soil of a ginseng field.</title>
        <authorList>
            <person name="Hoang V.A."/>
            <person name="Kim Y.J."/>
            <person name="Nguyen N.L."/>
            <person name="Yang D.C."/>
        </authorList>
    </citation>
    <scope>NUCLEOTIDE SEQUENCE [LARGE SCALE GENOMIC DNA]</scope>
    <source>
        <strain evidence="2 3">DCY80</strain>
    </source>
</reference>
<dbReference type="GO" id="GO:0030170">
    <property type="term" value="F:pyridoxal phosphate binding"/>
    <property type="evidence" value="ECO:0007669"/>
    <property type="project" value="InterPro"/>
</dbReference>
<proteinExistence type="predicted"/>
<dbReference type="InterPro" id="IPR005302">
    <property type="entry name" value="MoCF_Sase_C"/>
</dbReference>
<dbReference type="Pfam" id="PF03473">
    <property type="entry name" value="MOSC"/>
    <property type="match status" value="1"/>
</dbReference>
<evidence type="ECO:0000313" key="2">
    <source>
        <dbReference type="EMBL" id="ATG54734.1"/>
    </source>
</evidence>
<organism evidence="2 3">
    <name type="scientific">Brachybacterium ginsengisoli</name>
    <dbReference type="NCBI Taxonomy" id="1331682"/>
    <lineage>
        <taxon>Bacteria</taxon>
        <taxon>Bacillati</taxon>
        <taxon>Actinomycetota</taxon>
        <taxon>Actinomycetes</taxon>
        <taxon>Micrococcales</taxon>
        <taxon>Dermabacteraceae</taxon>
        <taxon>Brachybacterium</taxon>
    </lineage>
</organism>
<evidence type="ECO:0000313" key="3">
    <source>
        <dbReference type="Proteomes" id="UP000217889"/>
    </source>
</evidence>
<dbReference type="SUPFAM" id="SSF50800">
    <property type="entry name" value="PK beta-barrel domain-like"/>
    <property type="match status" value="1"/>
</dbReference>
<dbReference type="GO" id="GO:0030151">
    <property type="term" value="F:molybdenum ion binding"/>
    <property type="evidence" value="ECO:0007669"/>
    <property type="project" value="InterPro"/>
</dbReference>
<dbReference type="GO" id="GO:0003824">
    <property type="term" value="F:catalytic activity"/>
    <property type="evidence" value="ECO:0007669"/>
    <property type="project" value="InterPro"/>
</dbReference>
<feature type="domain" description="MOSC" evidence="1">
    <location>
        <begin position="43"/>
        <end position="177"/>
    </location>
</feature>
<dbReference type="Proteomes" id="UP000217889">
    <property type="component" value="Chromosome"/>
</dbReference>
<dbReference type="PANTHER" id="PTHR30212">
    <property type="entry name" value="PROTEIN YIIM"/>
    <property type="match status" value="1"/>
</dbReference>
<accession>A0A291GXB2</accession>